<keyword evidence="3" id="KW-1003">Cell membrane</keyword>
<keyword evidence="4 7" id="KW-0812">Transmembrane</keyword>
<evidence type="ECO:0000256" key="1">
    <source>
        <dbReference type="ARBA" id="ARBA00004651"/>
    </source>
</evidence>
<evidence type="ECO:0000256" key="6">
    <source>
        <dbReference type="ARBA" id="ARBA00023136"/>
    </source>
</evidence>
<dbReference type="InterPro" id="IPR052923">
    <property type="entry name" value="UPF0718"/>
</dbReference>
<feature type="transmembrane region" description="Helical" evidence="7">
    <location>
        <begin position="179"/>
        <end position="199"/>
    </location>
</feature>
<comment type="caution">
    <text evidence="8">The sequence shown here is derived from an EMBL/GenBank/DDBJ whole genome shotgun (WGS) entry which is preliminary data.</text>
</comment>
<dbReference type="EMBL" id="JANKJG010000001">
    <property type="protein sequence ID" value="MCR8825259.1"/>
    <property type="molecule type" value="Genomic_DNA"/>
</dbReference>
<reference evidence="8" key="1">
    <citation type="submission" date="2022-07" db="EMBL/GenBank/DDBJ databases">
        <title>Pseudosulfitobacter sp. strain AP-MA-4, whole genome sequence.</title>
        <authorList>
            <person name="Jiang Y."/>
        </authorList>
    </citation>
    <scope>NUCLEOTIDE SEQUENCE</scope>
    <source>
        <strain evidence="8">AP-MA-4</strain>
    </source>
</reference>
<dbReference type="InterPro" id="IPR005524">
    <property type="entry name" value="DUF318"/>
</dbReference>
<organism evidence="8 9">
    <name type="scientific">Pseudosulfitobacter koreensis</name>
    <dbReference type="NCBI Taxonomy" id="2968472"/>
    <lineage>
        <taxon>Bacteria</taxon>
        <taxon>Pseudomonadati</taxon>
        <taxon>Pseudomonadota</taxon>
        <taxon>Alphaproteobacteria</taxon>
        <taxon>Rhodobacterales</taxon>
        <taxon>Roseobacteraceae</taxon>
        <taxon>Pseudosulfitobacter</taxon>
    </lineage>
</organism>
<accession>A0ABT1YWK6</accession>
<comment type="subcellular location">
    <subcellularLocation>
        <location evidence="1">Cell membrane</location>
        <topology evidence="1">Multi-pass membrane protein</topology>
    </subcellularLocation>
</comment>
<keyword evidence="6 7" id="KW-0472">Membrane</keyword>
<feature type="transmembrane region" description="Helical" evidence="7">
    <location>
        <begin position="69"/>
        <end position="89"/>
    </location>
</feature>
<feature type="transmembrane region" description="Helical" evidence="7">
    <location>
        <begin position="109"/>
        <end position="128"/>
    </location>
</feature>
<evidence type="ECO:0000313" key="8">
    <source>
        <dbReference type="EMBL" id="MCR8825259.1"/>
    </source>
</evidence>
<evidence type="ECO:0000256" key="5">
    <source>
        <dbReference type="ARBA" id="ARBA00022989"/>
    </source>
</evidence>
<dbReference type="Pfam" id="PF03773">
    <property type="entry name" value="ArsP_1"/>
    <property type="match status" value="1"/>
</dbReference>
<gene>
    <name evidence="8" type="ORF">NTA49_01780</name>
</gene>
<evidence type="ECO:0000256" key="3">
    <source>
        <dbReference type="ARBA" id="ARBA00022475"/>
    </source>
</evidence>
<dbReference type="PANTHER" id="PTHR34184:SF4">
    <property type="entry name" value="UPF0718 PROTEIN YCGR"/>
    <property type="match status" value="1"/>
</dbReference>
<evidence type="ECO:0000256" key="4">
    <source>
        <dbReference type="ARBA" id="ARBA00022692"/>
    </source>
</evidence>
<dbReference type="Proteomes" id="UP001165396">
    <property type="component" value="Unassembled WGS sequence"/>
</dbReference>
<feature type="transmembrane region" description="Helical" evidence="7">
    <location>
        <begin position="306"/>
        <end position="326"/>
    </location>
</feature>
<evidence type="ECO:0000256" key="7">
    <source>
        <dbReference type="SAM" id="Phobius"/>
    </source>
</evidence>
<sequence length="398" mass="42168">MNDISQTAKARAAASTCDTGGFVLPGDPPPRLASAKAASCCGGSEETAVASCCGPTAGADAPRWRRVDWLLWGSGAVIGVAYIAAFFLPHDAPLGLGVFTHGVQEMMNLMWWGILVGMVAVGLIDRVPREFVIGIIGRDQGAKSLVRAVLAGVLLDLCNHGVLMVGAKLYERGASLGQVFAFLIASPWNSLSLTIIIGVLMGWEWMAVFLVASLIIALLTGLVVEALERAGRVKPNANRVNLPADFHVWREAKAGLRSTRFDAAFAKDIAKRAFPASRMVLRWLFFGVVLAALIQATVPTEIFETWFGATLLGLFITLVAATIIEVCSEGSVPIAADLMTRAAAPGNAFTFLMAGAATDYTEILVLREVTGRLKAALLLPLLTVPQVLVIGWALNVAG</sequence>
<keyword evidence="5 7" id="KW-1133">Transmembrane helix</keyword>
<feature type="transmembrane region" description="Helical" evidence="7">
    <location>
        <begin position="377"/>
        <end position="397"/>
    </location>
</feature>
<dbReference type="RefSeq" id="WP_258292931.1">
    <property type="nucleotide sequence ID" value="NZ_JANKJG010000001.1"/>
</dbReference>
<dbReference type="PANTHER" id="PTHR34184">
    <property type="entry name" value="UPF0718 PROTEIN YCGR"/>
    <property type="match status" value="1"/>
</dbReference>
<keyword evidence="9" id="KW-1185">Reference proteome</keyword>
<proteinExistence type="inferred from homology"/>
<evidence type="ECO:0000313" key="9">
    <source>
        <dbReference type="Proteomes" id="UP001165396"/>
    </source>
</evidence>
<feature type="transmembrane region" description="Helical" evidence="7">
    <location>
        <begin position="205"/>
        <end position="224"/>
    </location>
</feature>
<comment type="similarity">
    <text evidence="2">Belongs to the UPF0718 family.</text>
</comment>
<protein>
    <submittedName>
        <fullName evidence="8">Permease</fullName>
    </submittedName>
</protein>
<evidence type="ECO:0000256" key="2">
    <source>
        <dbReference type="ARBA" id="ARBA00006386"/>
    </source>
</evidence>
<feature type="transmembrane region" description="Helical" evidence="7">
    <location>
        <begin position="280"/>
        <end position="300"/>
    </location>
</feature>
<name>A0ABT1YWK6_9RHOB</name>